<gene>
    <name evidence="5" type="primary">cdhR_13</name>
    <name evidence="5" type="ORF">ROA7450_03495</name>
</gene>
<dbReference type="InterPro" id="IPR052158">
    <property type="entry name" value="INH-QAR"/>
</dbReference>
<dbReference type="InterPro" id="IPR029062">
    <property type="entry name" value="Class_I_gatase-like"/>
</dbReference>
<dbReference type="CDD" id="cd03136">
    <property type="entry name" value="GATase1_AraC_ArgR_like"/>
    <property type="match status" value="1"/>
</dbReference>
<dbReference type="Proteomes" id="UP000193061">
    <property type="component" value="Unassembled WGS sequence"/>
</dbReference>
<dbReference type="GO" id="GO:0043565">
    <property type="term" value="F:sequence-specific DNA binding"/>
    <property type="evidence" value="ECO:0007669"/>
    <property type="project" value="InterPro"/>
</dbReference>
<reference evidence="5 6" key="1">
    <citation type="submission" date="2017-03" db="EMBL/GenBank/DDBJ databases">
        <authorList>
            <person name="Afonso C.L."/>
            <person name="Miller P.J."/>
            <person name="Scott M.A."/>
            <person name="Spackman E."/>
            <person name="Goraichik I."/>
            <person name="Dimitrov K.M."/>
            <person name="Suarez D.L."/>
            <person name="Swayne D.E."/>
        </authorList>
    </citation>
    <scope>NUCLEOTIDE SEQUENCE [LARGE SCALE GENOMIC DNA]</scope>
    <source>
        <strain evidence="5 6">CECT 7450</strain>
    </source>
</reference>
<keyword evidence="2" id="KW-0238">DNA-binding</keyword>
<feature type="domain" description="HTH araC/xylS-type" evidence="4">
    <location>
        <begin position="206"/>
        <end position="304"/>
    </location>
</feature>
<evidence type="ECO:0000256" key="1">
    <source>
        <dbReference type="ARBA" id="ARBA00023015"/>
    </source>
</evidence>
<proteinExistence type="predicted"/>
<dbReference type="PANTHER" id="PTHR43130">
    <property type="entry name" value="ARAC-FAMILY TRANSCRIPTIONAL REGULATOR"/>
    <property type="match status" value="1"/>
</dbReference>
<dbReference type="SMART" id="SM00342">
    <property type="entry name" value="HTH_ARAC"/>
    <property type="match status" value="1"/>
</dbReference>
<dbReference type="InterPro" id="IPR018062">
    <property type="entry name" value="HTH_AraC-typ_CS"/>
</dbReference>
<evidence type="ECO:0000256" key="2">
    <source>
        <dbReference type="ARBA" id="ARBA00023125"/>
    </source>
</evidence>
<dbReference type="InterPro" id="IPR009057">
    <property type="entry name" value="Homeodomain-like_sf"/>
</dbReference>
<dbReference type="Gene3D" id="3.40.50.880">
    <property type="match status" value="1"/>
</dbReference>
<evidence type="ECO:0000313" key="5">
    <source>
        <dbReference type="EMBL" id="SLN66043.1"/>
    </source>
</evidence>
<dbReference type="Gene3D" id="1.10.10.60">
    <property type="entry name" value="Homeodomain-like"/>
    <property type="match status" value="1"/>
</dbReference>
<dbReference type="PANTHER" id="PTHR43130:SF3">
    <property type="entry name" value="HTH-TYPE TRANSCRIPTIONAL REGULATOR RV1931C"/>
    <property type="match status" value="1"/>
</dbReference>
<dbReference type="PROSITE" id="PS01124">
    <property type="entry name" value="HTH_ARAC_FAMILY_2"/>
    <property type="match status" value="1"/>
</dbReference>
<evidence type="ECO:0000259" key="4">
    <source>
        <dbReference type="PROSITE" id="PS01124"/>
    </source>
</evidence>
<dbReference type="Pfam" id="PF12833">
    <property type="entry name" value="HTH_18"/>
    <property type="match status" value="1"/>
</dbReference>
<evidence type="ECO:0000256" key="3">
    <source>
        <dbReference type="ARBA" id="ARBA00023163"/>
    </source>
</evidence>
<keyword evidence="6" id="KW-1185">Reference proteome</keyword>
<keyword evidence="3" id="KW-0804">Transcription</keyword>
<organism evidence="5 6">
    <name type="scientific">Roseovarius albus</name>
    <dbReference type="NCBI Taxonomy" id="1247867"/>
    <lineage>
        <taxon>Bacteria</taxon>
        <taxon>Pseudomonadati</taxon>
        <taxon>Pseudomonadota</taxon>
        <taxon>Alphaproteobacteria</taxon>
        <taxon>Rhodobacterales</taxon>
        <taxon>Roseobacteraceae</taxon>
        <taxon>Roseovarius</taxon>
    </lineage>
</organism>
<name>A0A1X6ZZY3_9RHOB</name>
<dbReference type="SUPFAM" id="SSF52317">
    <property type="entry name" value="Class I glutamine amidotransferase-like"/>
    <property type="match status" value="1"/>
</dbReference>
<dbReference type="PROSITE" id="PS00041">
    <property type="entry name" value="HTH_ARAC_FAMILY_1"/>
    <property type="match status" value="1"/>
</dbReference>
<accession>A0A1X6ZZY3</accession>
<dbReference type="EMBL" id="FWFX01000013">
    <property type="protein sequence ID" value="SLN66043.1"/>
    <property type="molecule type" value="Genomic_DNA"/>
</dbReference>
<protein>
    <submittedName>
        <fullName evidence="5">HTH-type transcriptional regulator CdhR</fullName>
    </submittedName>
</protein>
<dbReference type="SUPFAM" id="SSF46689">
    <property type="entry name" value="Homeodomain-like"/>
    <property type="match status" value="2"/>
</dbReference>
<dbReference type="AlphaFoldDB" id="A0A1X6ZZY3"/>
<keyword evidence="1" id="KW-0805">Transcription regulation</keyword>
<evidence type="ECO:0000313" key="6">
    <source>
        <dbReference type="Proteomes" id="UP000193061"/>
    </source>
</evidence>
<dbReference type="GO" id="GO:0003700">
    <property type="term" value="F:DNA-binding transcription factor activity"/>
    <property type="evidence" value="ECO:0007669"/>
    <property type="project" value="InterPro"/>
</dbReference>
<sequence length="304" mass="33635">MIRICIHISDGFPILSLTLVTEPLRVANRELGRDRFGWDVVSDEGGVVSSSSGIQIETNPLPEDVPEAVILLSSYKPDRAATDPTLAWLRRMDRLGCLMGCVDTGALSFAKAGLLTVRPAATHPESMAGFQRQFPGSLFVDRMADFSPPRFSGAGGVSTLDMTLALIGHFTDERVARRVAEILTYKPPIEGWRPDAIPESIPRAVRDAVSIMDAHLSKCLSVAEIAQRVELPIWKLNRLFQRYLHTSPTSYYVDRRLARARDMLKNTSLPVGEVASDCGYDNAEVFSRAYRLRFEVAPSADRSL</sequence>
<dbReference type="InterPro" id="IPR018060">
    <property type="entry name" value="HTH_AraC"/>
</dbReference>